<keyword evidence="5" id="KW-0548">Nucleotidyltransferase</keyword>
<keyword evidence="6" id="KW-0235">DNA replication</keyword>
<dbReference type="FunFam" id="3.30.1490.100:FF:000004">
    <property type="entry name" value="DNA polymerase IV"/>
    <property type="match status" value="1"/>
</dbReference>
<evidence type="ECO:0000313" key="17">
    <source>
        <dbReference type="EMBL" id="CCG82072.1"/>
    </source>
</evidence>
<dbReference type="Pfam" id="PF11798">
    <property type="entry name" value="IMS_HHH"/>
    <property type="match status" value="1"/>
</dbReference>
<dbReference type="SMART" id="SM00734">
    <property type="entry name" value="ZnF_Rad18"/>
    <property type="match status" value="1"/>
</dbReference>
<proteinExistence type="inferred from homology"/>
<feature type="region of interest" description="Disordered" evidence="15">
    <location>
        <begin position="599"/>
        <end position="638"/>
    </location>
</feature>
<evidence type="ECO:0000256" key="7">
    <source>
        <dbReference type="ARBA" id="ARBA00022723"/>
    </source>
</evidence>
<evidence type="ECO:0000256" key="11">
    <source>
        <dbReference type="ARBA" id="ARBA00022842"/>
    </source>
</evidence>
<dbReference type="Gene3D" id="1.10.150.810">
    <property type="match status" value="2"/>
</dbReference>
<dbReference type="Gene3D" id="3.40.1170.60">
    <property type="match status" value="1"/>
</dbReference>
<dbReference type="FunFam" id="1.10.150.810:FF:000001">
    <property type="entry name" value="DNA polymerase kappa"/>
    <property type="match status" value="1"/>
</dbReference>
<dbReference type="NCBIfam" id="NF002677">
    <property type="entry name" value="PRK02406.1"/>
    <property type="match status" value="1"/>
</dbReference>
<dbReference type="InterPro" id="IPR024728">
    <property type="entry name" value="PolY_HhH_motif"/>
</dbReference>
<keyword evidence="13" id="KW-0234">DNA repair</keyword>
<dbReference type="GO" id="GO:0070987">
    <property type="term" value="P:error-free translesion synthesis"/>
    <property type="evidence" value="ECO:0007669"/>
    <property type="project" value="UniProtKB-ARBA"/>
</dbReference>
<keyword evidence="9" id="KW-0863">Zinc-finger</keyword>
<name>R4XFG9_TAPDE</name>
<evidence type="ECO:0000256" key="13">
    <source>
        <dbReference type="ARBA" id="ARBA00023204"/>
    </source>
</evidence>
<dbReference type="AlphaFoldDB" id="R4XFG9"/>
<protein>
    <recommendedName>
        <fullName evidence="3">DNA polymerase kappa</fullName>
        <ecNumber evidence="2">2.7.7.7</ecNumber>
    </recommendedName>
</protein>
<reference evidence="17 18" key="1">
    <citation type="journal article" date="2013" name="MBio">
        <title>Genome sequencing of the plant pathogen Taphrina deformans, the causal agent of peach leaf curl.</title>
        <authorList>
            <person name="Cisse O.H."/>
            <person name="Almeida J.M.G.C.F."/>
            <person name="Fonseca A."/>
            <person name="Kumar A.A."/>
            <person name="Salojaervi J."/>
            <person name="Overmyer K."/>
            <person name="Hauser P.M."/>
            <person name="Pagni M."/>
        </authorList>
    </citation>
    <scope>NUCLEOTIDE SEQUENCE [LARGE SCALE GENOMIC DNA]</scope>
    <source>
        <strain evidence="18">PYCC 5710 / ATCC 11124 / CBS 356.35 / IMI 108563 / JCM 9778 / NBRC 8474</strain>
    </source>
</reference>
<dbReference type="GO" id="GO:0006260">
    <property type="term" value="P:DNA replication"/>
    <property type="evidence" value="ECO:0007669"/>
    <property type="project" value="UniProtKB-KW"/>
</dbReference>
<dbReference type="eggNOG" id="KOG2094">
    <property type="taxonomic scope" value="Eukaryota"/>
</dbReference>
<dbReference type="SUPFAM" id="SSF56672">
    <property type="entry name" value="DNA/RNA polymerases"/>
    <property type="match status" value="1"/>
</dbReference>
<evidence type="ECO:0000256" key="4">
    <source>
        <dbReference type="ARBA" id="ARBA00022679"/>
    </source>
</evidence>
<dbReference type="Pfam" id="PF00817">
    <property type="entry name" value="IMS"/>
    <property type="match status" value="1"/>
</dbReference>
<feature type="domain" description="UmuC" evidence="16">
    <location>
        <begin position="140"/>
        <end position="319"/>
    </location>
</feature>
<comment type="caution">
    <text evidence="17">The sequence shown here is derived from an EMBL/GenBank/DDBJ whole genome shotgun (WGS) entry which is preliminary data.</text>
</comment>
<dbReference type="GO" id="GO:0005634">
    <property type="term" value="C:nucleus"/>
    <property type="evidence" value="ECO:0007669"/>
    <property type="project" value="TreeGrafter"/>
</dbReference>
<dbReference type="Proteomes" id="UP000013776">
    <property type="component" value="Unassembled WGS sequence"/>
</dbReference>
<dbReference type="VEuPathDB" id="FungiDB:TAPDE_002004"/>
<keyword evidence="10" id="KW-0862">Zinc</keyword>
<evidence type="ECO:0000256" key="8">
    <source>
        <dbReference type="ARBA" id="ARBA00022763"/>
    </source>
</evidence>
<dbReference type="InterPro" id="IPR001126">
    <property type="entry name" value="UmuC"/>
</dbReference>
<evidence type="ECO:0000313" key="18">
    <source>
        <dbReference type="Proteomes" id="UP000013776"/>
    </source>
</evidence>
<keyword evidence="18" id="KW-1185">Reference proteome</keyword>
<keyword evidence="4" id="KW-0808">Transferase</keyword>
<dbReference type="STRING" id="1097556.R4XFG9"/>
<organism evidence="17 18">
    <name type="scientific">Taphrina deformans (strain PYCC 5710 / ATCC 11124 / CBS 356.35 / IMI 108563 / JCM 9778 / NBRC 8474)</name>
    <name type="common">Peach leaf curl fungus</name>
    <name type="synonym">Lalaria deformans</name>
    <dbReference type="NCBI Taxonomy" id="1097556"/>
    <lineage>
        <taxon>Eukaryota</taxon>
        <taxon>Fungi</taxon>
        <taxon>Dikarya</taxon>
        <taxon>Ascomycota</taxon>
        <taxon>Taphrinomycotina</taxon>
        <taxon>Taphrinomycetes</taxon>
        <taxon>Taphrinales</taxon>
        <taxon>Taphrinaceae</taxon>
        <taxon>Taphrina</taxon>
    </lineage>
</organism>
<dbReference type="FunFam" id="3.40.1170.60:FF:000012">
    <property type="entry name" value="Putative DNA-directed polymerase kappa"/>
    <property type="match status" value="1"/>
</dbReference>
<dbReference type="PROSITE" id="PS50173">
    <property type="entry name" value="UMUC"/>
    <property type="match status" value="1"/>
</dbReference>
<gene>
    <name evidence="17" type="ORF">TAPDE_002004</name>
</gene>
<evidence type="ECO:0000256" key="1">
    <source>
        <dbReference type="ARBA" id="ARBA00010945"/>
    </source>
</evidence>
<dbReference type="GO" id="GO:0003887">
    <property type="term" value="F:DNA-directed DNA polymerase activity"/>
    <property type="evidence" value="ECO:0007669"/>
    <property type="project" value="UniProtKB-KW"/>
</dbReference>
<dbReference type="OrthoDB" id="1747274at2759"/>
<evidence type="ECO:0000256" key="14">
    <source>
        <dbReference type="ARBA" id="ARBA00049244"/>
    </source>
</evidence>
<dbReference type="PANTHER" id="PTHR11076:SF33">
    <property type="entry name" value="DNA POLYMERASE KAPPA"/>
    <property type="match status" value="1"/>
</dbReference>
<dbReference type="EC" id="2.7.7.7" evidence="2"/>
<dbReference type="EMBL" id="CAHR02000069">
    <property type="protein sequence ID" value="CCG82072.1"/>
    <property type="molecule type" value="Genomic_DNA"/>
</dbReference>
<feature type="region of interest" description="Disordered" evidence="15">
    <location>
        <begin position="1"/>
        <end position="29"/>
    </location>
</feature>
<keyword evidence="8" id="KW-0227">DNA damage</keyword>
<evidence type="ECO:0000256" key="9">
    <source>
        <dbReference type="ARBA" id="ARBA00022771"/>
    </source>
</evidence>
<dbReference type="Gene3D" id="3.30.70.270">
    <property type="match status" value="1"/>
</dbReference>
<dbReference type="InterPro" id="IPR043128">
    <property type="entry name" value="Rev_trsase/Diguanyl_cyclase"/>
</dbReference>
<dbReference type="PANTHER" id="PTHR11076">
    <property type="entry name" value="DNA REPAIR POLYMERASE UMUC / TRANSFERASE FAMILY MEMBER"/>
    <property type="match status" value="1"/>
</dbReference>
<keyword evidence="11" id="KW-0460">Magnesium</keyword>
<dbReference type="SUPFAM" id="SSF100879">
    <property type="entry name" value="Lesion bypass DNA polymerase (Y-family), little finger domain"/>
    <property type="match status" value="1"/>
</dbReference>
<dbReference type="GO" id="GO:0006281">
    <property type="term" value="P:DNA repair"/>
    <property type="evidence" value="ECO:0007669"/>
    <property type="project" value="UniProtKB-KW"/>
</dbReference>
<dbReference type="InterPro" id="IPR043502">
    <property type="entry name" value="DNA/RNA_pol_sf"/>
</dbReference>
<evidence type="ECO:0000256" key="6">
    <source>
        <dbReference type="ARBA" id="ARBA00022705"/>
    </source>
</evidence>
<evidence type="ECO:0000256" key="2">
    <source>
        <dbReference type="ARBA" id="ARBA00012417"/>
    </source>
</evidence>
<evidence type="ECO:0000256" key="3">
    <source>
        <dbReference type="ARBA" id="ARBA00016178"/>
    </source>
</evidence>
<dbReference type="HAMAP" id="MF_01113">
    <property type="entry name" value="DNApol_IV"/>
    <property type="match status" value="1"/>
</dbReference>
<dbReference type="CDD" id="cd03586">
    <property type="entry name" value="PolY_Pol_IV_kappa"/>
    <property type="match status" value="1"/>
</dbReference>
<dbReference type="InterPro" id="IPR006642">
    <property type="entry name" value="Rad18_UBZ4"/>
</dbReference>
<dbReference type="Pfam" id="PF11799">
    <property type="entry name" value="IMS_C"/>
    <property type="match status" value="1"/>
</dbReference>
<dbReference type="Gene3D" id="3.30.1490.100">
    <property type="entry name" value="DNA polymerase, Y-family, little finger domain"/>
    <property type="match status" value="1"/>
</dbReference>
<evidence type="ECO:0000256" key="10">
    <source>
        <dbReference type="ARBA" id="ARBA00022833"/>
    </source>
</evidence>
<sequence length="638" mass="72270">MQSDASDYGSDQDFDEVANTHEDEQILSQVLEEPVRKRLKLDETQRADLAAFKKQEIDIDTLRKRLAGPSVNQIIYKASEGSKYFNNEKKKDTELTDKIARTQAKARAILERTQELAADERRIDEKIASIEASIDLSQYIMHIDCDAFYASVEELDRPELKDVPMGVGIGVLTTANYAARKFGVRSAMPTYIAKKLCPELVCVPLNFEKYIQKAQEIRAILAKADPDYQAASLDEAYLNMTKYIDSVNLSPDQAVEELRDEIHRETGLTVSAGIAANNRLAKIGSNQNKPNGQFRLPNDRRAILEFMSELPVRKVNGIGKVFERQLEAVGVKKCKDIYTYRALLSKLFGQKSFDFLLGVYLGTGSTNIKPPEDHERKSIGTETTFRQLSDPTDLKEKLQHIAEELQKDCERANWAGRTLHLKIKKHTYEVYTRQRSLPRSVYLSKDLFEFALPLLEKELPLNLRLMGLRLTQLTHINKKPVSNFFEGFGFDTSKFTSDDTNIRNALFTTEDEEFLEGDTIDHNASHQSEPWVPGSDSVFKQLKKHEKQDNRAVEKDVEAAGADQAQCPICSRRITGSDEAISIHIDSCLNSRAIRDALQEDRADKNKQGHNSLRRSGFLRPETTGKSSPLKSWLSSKQ</sequence>
<feature type="compositionally biased region" description="Low complexity" evidence="15">
    <location>
        <begin position="626"/>
        <end position="638"/>
    </location>
</feature>
<accession>R4XFG9</accession>
<dbReference type="Gene3D" id="3.30.160.60">
    <property type="entry name" value="Classic Zinc Finger"/>
    <property type="match status" value="1"/>
</dbReference>
<evidence type="ECO:0000256" key="5">
    <source>
        <dbReference type="ARBA" id="ARBA00022695"/>
    </source>
</evidence>
<evidence type="ECO:0000256" key="15">
    <source>
        <dbReference type="SAM" id="MobiDB-lite"/>
    </source>
</evidence>
<dbReference type="GO" id="GO:0042276">
    <property type="term" value="P:error-prone translesion synthesis"/>
    <property type="evidence" value="ECO:0007669"/>
    <property type="project" value="TreeGrafter"/>
</dbReference>
<keyword evidence="7" id="KW-0479">Metal-binding</keyword>
<dbReference type="InterPro" id="IPR022880">
    <property type="entry name" value="DNApol_IV"/>
</dbReference>
<dbReference type="InterPro" id="IPR036775">
    <property type="entry name" value="DNA_pol_Y-fam_lit_finger_sf"/>
</dbReference>
<dbReference type="InterPro" id="IPR050116">
    <property type="entry name" value="DNA_polymerase-Y"/>
</dbReference>
<keyword evidence="12" id="KW-0239">DNA-directed DNA polymerase</keyword>
<evidence type="ECO:0000256" key="12">
    <source>
        <dbReference type="ARBA" id="ARBA00022932"/>
    </source>
</evidence>
<dbReference type="GO" id="GO:0008270">
    <property type="term" value="F:zinc ion binding"/>
    <property type="evidence" value="ECO:0007669"/>
    <property type="project" value="UniProtKB-KW"/>
</dbReference>
<dbReference type="GO" id="GO:0003684">
    <property type="term" value="F:damaged DNA binding"/>
    <property type="evidence" value="ECO:0007669"/>
    <property type="project" value="InterPro"/>
</dbReference>
<dbReference type="InterPro" id="IPR017961">
    <property type="entry name" value="DNA_pol_Y-fam_little_finger"/>
</dbReference>
<comment type="similarity">
    <text evidence="1">Belongs to the DNA polymerase type-Y family.</text>
</comment>
<comment type="catalytic activity">
    <reaction evidence="14">
        <text>DNA(n) + a 2'-deoxyribonucleoside 5'-triphosphate = DNA(n+1) + diphosphate</text>
        <dbReference type="Rhea" id="RHEA:22508"/>
        <dbReference type="Rhea" id="RHEA-COMP:17339"/>
        <dbReference type="Rhea" id="RHEA-COMP:17340"/>
        <dbReference type="ChEBI" id="CHEBI:33019"/>
        <dbReference type="ChEBI" id="CHEBI:61560"/>
        <dbReference type="ChEBI" id="CHEBI:173112"/>
        <dbReference type="EC" id="2.7.7.7"/>
    </reaction>
</comment>
<evidence type="ECO:0000259" key="16">
    <source>
        <dbReference type="PROSITE" id="PS50173"/>
    </source>
</evidence>